<dbReference type="SUPFAM" id="SSF51182">
    <property type="entry name" value="RmlC-like cupins"/>
    <property type="match status" value="1"/>
</dbReference>
<dbReference type="InterPro" id="IPR011051">
    <property type="entry name" value="RmlC_Cupin_sf"/>
</dbReference>
<dbReference type="Gene3D" id="2.60.120.10">
    <property type="entry name" value="Jelly Rolls"/>
    <property type="match status" value="1"/>
</dbReference>
<dbReference type="AlphaFoldDB" id="A0A382GSZ5"/>
<sequence length="148" mass="16129">YRRVSGVDQRIRTVDIGKANVNIALVQRGRLEEPAGAAEHSLVTEVYYILSGSGTNVTGPDLIDPVPRDSNSRVVRELNGPGHNASGIRNGVTHELKAGDVFVIPASTGHQFVRIDDHISYIMVRLDPDKVVPSFNEAASRAYLEGQR</sequence>
<accession>A0A382GSZ5</accession>
<feature type="non-terminal residue" evidence="1">
    <location>
        <position position="1"/>
    </location>
</feature>
<protein>
    <recommendedName>
        <fullName evidence="2">AraC-type arabinose-binding/dimerisation domain-containing protein</fullName>
    </recommendedName>
</protein>
<organism evidence="1">
    <name type="scientific">marine metagenome</name>
    <dbReference type="NCBI Taxonomy" id="408172"/>
    <lineage>
        <taxon>unclassified sequences</taxon>
        <taxon>metagenomes</taxon>
        <taxon>ecological metagenomes</taxon>
    </lineage>
</organism>
<dbReference type="EMBL" id="UINC01057150">
    <property type="protein sequence ID" value="SVB78002.1"/>
    <property type="molecule type" value="Genomic_DNA"/>
</dbReference>
<reference evidence="1" key="1">
    <citation type="submission" date="2018-05" db="EMBL/GenBank/DDBJ databases">
        <authorList>
            <person name="Lanie J.A."/>
            <person name="Ng W.-L."/>
            <person name="Kazmierczak K.M."/>
            <person name="Andrzejewski T.M."/>
            <person name="Davidsen T.M."/>
            <person name="Wayne K.J."/>
            <person name="Tettelin H."/>
            <person name="Glass J.I."/>
            <person name="Rusch D."/>
            <person name="Podicherti R."/>
            <person name="Tsui H.-C.T."/>
            <person name="Winkler M.E."/>
        </authorList>
    </citation>
    <scope>NUCLEOTIDE SEQUENCE</scope>
</reference>
<name>A0A382GSZ5_9ZZZZ</name>
<evidence type="ECO:0008006" key="2">
    <source>
        <dbReference type="Google" id="ProtNLM"/>
    </source>
</evidence>
<gene>
    <name evidence="1" type="ORF">METZ01_LOCUS230856</name>
</gene>
<evidence type="ECO:0000313" key="1">
    <source>
        <dbReference type="EMBL" id="SVB78002.1"/>
    </source>
</evidence>
<proteinExistence type="predicted"/>
<dbReference type="InterPro" id="IPR014710">
    <property type="entry name" value="RmlC-like_jellyroll"/>
</dbReference>